<sequence>MQESLDYIFRKKNCHFVLQFFKGKSMTSSTHYF</sequence>
<evidence type="ECO:0000313" key="2">
    <source>
        <dbReference type="Proteomes" id="UP000002148"/>
    </source>
</evidence>
<organism evidence="1 2">
    <name type="scientific">Streptococcus sanguinis (strain SK36)</name>
    <dbReference type="NCBI Taxonomy" id="388919"/>
    <lineage>
        <taxon>Bacteria</taxon>
        <taxon>Bacillati</taxon>
        <taxon>Bacillota</taxon>
        <taxon>Bacilli</taxon>
        <taxon>Lactobacillales</taxon>
        <taxon>Streptococcaceae</taxon>
        <taxon>Streptococcus</taxon>
    </lineage>
</organism>
<dbReference type="EMBL" id="CP000387">
    <property type="protein sequence ID" value="ABN44313.1"/>
    <property type="molecule type" value="Genomic_DNA"/>
</dbReference>
<dbReference type="Proteomes" id="UP000002148">
    <property type="component" value="Chromosome"/>
</dbReference>
<dbReference type="KEGG" id="ssa:SSA_0887"/>
<dbReference type="HOGENOM" id="CLU_3384151_0_0_9"/>
<gene>
    <name evidence="1" type="ordered locus">SSA_0887</name>
</gene>
<name>A3CMA8_STRSV</name>
<dbReference type="AlphaFoldDB" id="A3CMA8"/>
<reference evidence="1 2" key="1">
    <citation type="journal article" date="2007" name="J. Bacteriol.">
        <title>Genome of the opportunistic pathogen Streptococcus sanguinis.</title>
        <authorList>
            <person name="Xu P."/>
            <person name="Alves J.M."/>
            <person name="Kitten T."/>
            <person name="Brown A."/>
            <person name="Chen Z."/>
            <person name="Ozaki L.S."/>
            <person name="Manque P."/>
            <person name="Ge X."/>
            <person name="Serrano M.G."/>
            <person name="Puiu D."/>
            <person name="Hendricks S."/>
            <person name="Wang Y."/>
            <person name="Chaplin M.D."/>
            <person name="Akan D."/>
            <person name="Paik S."/>
            <person name="Peterson D.L."/>
            <person name="Macrina F.L."/>
            <person name="Buck G.A."/>
        </authorList>
    </citation>
    <scope>NUCLEOTIDE SEQUENCE [LARGE SCALE GENOMIC DNA]</scope>
    <source>
        <strain evidence="1 2">SK36</strain>
    </source>
</reference>
<evidence type="ECO:0000313" key="1">
    <source>
        <dbReference type="EMBL" id="ABN44313.1"/>
    </source>
</evidence>
<accession>A3CMA8</accession>
<keyword evidence="2" id="KW-1185">Reference proteome</keyword>
<protein>
    <submittedName>
        <fullName evidence="1">Uncharacterized protein</fullName>
    </submittedName>
</protein>
<proteinExistence type="predicted"/>